<organism evidence="1 2">
    <name type="scientific">Pseudomonas phage KTN4</name>
    <dbReference type="NCBI Taxonomy" id="1862701"/>
    <lineage>
        <taxon>Viruses</taxon>
        <taxon>Duplodnaviria</taxon>
        <taxon>Heunggongvirae</taxon>
        <taxon>Uroviricota</taxon>
        <taxon>Caudoviricetes</taxon>
        <taxon>Chimalliviridae</taxon>
        <taxon>Phikzvirus</taxon>
        <taxon>Phikzvirus phiKZ</taxon>
    </lineage>
</organism>
<sequence>MCAIPVIPVSNDITIIKPGDTVWSTGVLGMKASCEHPPALFCIRGDELEVLEISPPTEYEKKEMYKCRLKRGTGHFWIYRSGFTKTKPFNHNMTGYEFWDGEKIREYGGY</sequence>
<proteinExistence type="predicted"/>
<evidence type="ECO:0000313" key="2">
    <source>
        <dbReference type="Proteomes" id="UP000224336"/>
    </source>
</evidence>
<dbReference type="Proteomes" id="UP000224336">
    <property type="component" value="Segment"/>
</dbReference>
<dbReference type="EMBL" id="KU521356">
    <property type="protein sequence ID" value="ANM45010.1"/>
    <property type="molecule type" value="Genomic_DNA"/>
</dbReference>
<name>A0A192Y6S5_9CAUD</name>
<reference evidence="1 2" key="1">
    <citation type="journal article" date="2016" name="Sci. Rep.">
        <title>A proposed integrated approach for the preclinical evaluation of phage therapy in Pseudomonas infections.</title>
        <authorList>
            <person name="Danis-Wlodarczyk K."/>
            <person name="Vandenheuvel D."/>
            <person name="Jang H.B."/>
            <person name="Briers Y."/>
            <person name="Olszak T."/>
            <person name="Arabski M."/>
            <person name="Wasik S."/>
            <person name="Drabik M."/>
            <person name="Higgins G."/>
            <person name="Tyrrell J."/>
            <person name="Harvey B.J."/>
            <person name="Noben J.P."/>
            <person name="Lavigne R."/>
            <person name="Drulis-Kawa Z."/>
        </authorList>
    </citation>
    <scope>NUCLEOTIDE SEQUENCE [LARGE SCALE GENOMIC DNA]</scope>
</reference>
<accession>A0A192Y6S5</accession>
<protein>
    <submittedName>
        <fullName evidence="1">Uncharacterized protein</fullName>
    </submittedName>
</protein>
<gene>
    <name evidence="1" type="ORF">KTN4_252</name>
</gene>
<evidence type="ECO:0000313" key="1">
    <source>
        <dbReference type="EMBL" id="ANM45010.1"/>
    </source>
</evidence>